<dbReference type="PROSITE" id="PS00356">
    <property type="entry name" value="HTH_LACI_1"/>
    <property type="match status" value="1"/>
</dbReference>
<dbReference type="SUPFAM" id="SSF46689">
    <property type="entry name" value="Homeodomain-like"/>
    <property type="match status" value="1"/>
</dbReference>
<dbReference type="GO" id="GO:1901135">
    <property type="term" value="P:carbohydrate derivative metabolic process"/>
    <property type="evidence" value="ECO:0007669"/>
    <property type="project" value="InterPro"/>
</dbReference>
<evidence type="ECO:0000256" key="2">
    <source>
        <dbReference type="ARBA" id="ARBA00023125"/>
    </source>
</evidence>
<dbReference type="AlphaFoldDB" id="A0A7W9ZJQ6"/>
<keyword evidence="7" id="KW-1185">Reference proteome</keyword>
<dbReference type="EMBL" id="JACIIX010000019">
    <property type="protein sequence ID" value="MBB6212233.1"/>
    <property type="molecule type" value="Genomic_DNA"/>
</dbReference>
<evidence type="ECO:0000256" key="1">
    <source>
        <dbReference type="ARBA" id="ARBA00023015"/>
    </source>
</evidence>
<evidence type="ECO:0000256" key="3">
    <source>
        <dbReference type="ARBA" id="ARBA00023163"/>
    </source>
</evidence>
<dbReference type="PANTHER" id="PTHR30514">
    <property type="entry name" value="GLUCOKINASE"/>
    <property type="match status" value="1"/>
</dbReference>
<accession>A0A7W9ZJQ6</accession>
<feature type="domain" description="SIS" evidence="5">
    <location>
        <begin position="123"/>
        <end position="262"/>
    </location>
</feature>
<evidence type="ECO:0000313" key="6">
    <source>
        <dbReference type="EMBL" id="MBB6212233.1"/>
    </source>
</evidence>
<organism evidence="6 7">
    <name type="scientific">Novispirillum itersonii</name>
    <name type="common">Aquaspirillum itersonii</name>
    <dbReference type="NCBI Taxonomy" id="189"/>
    <lineage>
        <taxon>Bacteria</taxon>
        <taxon>Pseudomonadati</taxon>
        <taxon>Pseudomonadota</taxon>
        <taxon>Alphaproteobacteria</taxon>
        <taxon>Rhodospirillales</taxon>
        <taxon>Novispirillaceae</taxon>
        <taxon>Novispirillum</taxon>
    </lineage>
</organism>
<dbReference type="InterPro" id="IPR036388">
    <property type="entry name" value="WH-like_DNA-bd_sf"/>
</dbReference>
<protein>
    <submittedName>
        <fullName evidence="6">RpiR family carbohydrate utilization transcriptional regulator</fullName>
    </submittedName>
</protein>
<feature type="domain" description="HTH rpiR-type" evidence="4">
    <location>
        <begin position="1"/>
        <end position="75"/>
    </location>
</feature>
<name>A0A7W9ZJQ6_NOVIT</name>
<dbReference type="InterPro" id="IPR047640">
    <property type="entry name" value="RpiR-like"/>
</dbReference>
<dbReference type="Gene3D" id="1.10.10.10">
    <property type="entry name" value="Winged helix-like DNA-binding domain superfamily/Winged helix DNA-binding domain"/>
    <property type="match status" value="1"/>
</dbReference>
<dbReference type="InterPro" id="IPR000281">
    <property type="entry name" value="HTH_RpiR"/>
</dbReference>
<dbReference type="GO" id="GO:0003677">
    <property type="term" value="F:DNA binding"/>
    <property type="evidence" value="ECO:0007669"/>
    <property type="project" value="UniProtKB-KW"/>
</dbReference>
<dbReference type="Pfam" id="PF01418">
    <property type="entry name" value="HTH_6"/>
    <property type="match status" value="1"/>
</dbReference>
<evidence type="ECO:0000313" key="7">
    <source>
        <dbReference type="Proteomes" id="UP000544872"/>
    </source>
</evidence>
<dbReference type="RefSeq" id="WP_184265829.1">
    <property type="nucleotide sequence ID" value="NZ_JACIIX010000019.1"/>
</dbReference>
<dbReference type="GO" id="GO:0003700">
    <property type="term" value="F:DNA-binding transcription factor activity"/>
    <property type="evidence" value="ECO:0007669"/>
    <property type="project" value="InterPro"/>
</dbReference>
<keyword evidence="1" id="KW-0805">Transcription regulation</keyword>
<sequence>MLDRLRQERPLLSPAEQRVADYVLDNPQTVMRAAVADIARQAGVSQPTVIRFCRRMGCQGLPDFKLSLAGTLASETGQGTPYVHSAVDPGDDTATIMCKLFDSAATAMRATRDALSVPAMEAAIAMLTEARRIEFYGLGNSGIIAADAQHKFFRLGIPSVAYTDSHTQVMAAAILQPGDCVVALSQSGRSPELLDAAEVARSSGATVIALTTPGSPLARLADVSIGIETPEDTASFSPMLSRLLTLAVIDVLTVGVALRLGPDAVCRMEQAKRSLQEKRLKLR</sequence>
<dbReference type="SUPFAM" id="SSF53697">
    <property type="entry name" value="SIS domain"/>
    <property type="match status" value="1"/>
</dbReference>
<dbReference type="Proteomes" id="UP000544872">
    <property type="component" value="Unassembled WGS sequence"/>
</dbReference>
<dbReference type="CDD" id="cd05013">
    <property type="entry name" value="SIS_RpiR"/>
    <property type="match status" value="1"/>
</dbReference>
<keyword evidence="3" id="KW-0804">Transcription</keyword>
<comment type="caution">
    <text evidence="6">The sequence shown here is derived from an EMBL/GenBank/DDBJ whole genome shotgun (WGS) entry which is preliminary data.</text>
</comment>
<dbReference type="PROSITE" id="PS51071">
    <property type="entry name" value="HTH_RPIR"/>
    <property type="match status" value="1"/>
</dbReference>
<dbReference type="GO" id="GO:0097367">
    <property type="term" value="F:carbohydrate derivative binding"/>
    <property type="evidence" value="ECO:0007669"/>
    <property type="project" value="InterPro"/>
</dbReference>
<reference evidence="6 7" key="1">
    <citation type="submission" date="2020-08" db="EMBL/GenBank/DDBJ databases">
        <title>Genomic Encyclopedia of Type Strains, Phase IV (KMG-IV): sequencing the most valuable type-strain genomes for metagenomic binning, comparative biology and taxonomic classification.</title>
        <authorList>
            <person name="Goeker M."/>
        </authorList>
    </citation>
    <scope>NUCLEOTIDE SEQUENCE [LARGE SCALE GENOMIC DNA]</scope>
    <source>
        <strain evidence="6 7">DSM 11590</strain>
    </source>
</reference>
<proteinExistence type="predicted"/>
<keyword evidence="2" id="KW-0238">DNA-binding</keyword>
<dbReference type="InterPro" id="IPR001347">
    <property type="entry name" value="SIS_dom"/>
</dbReference>
<dbReference type="PANTHER" id="PTHR30514:SF1">
    <property type="entry name" value="HTH-TYPE TRANSCRIPTIONAL REGULATOR HEXR-RELATED"/>
    <property type="match status" value="1"/>
</dbReference>
<dbReference type="InterPro" id="IPR009057">
    <property type="entry name" value="Homeodomain-like_sf"/>
</dbReference>
<dbReference type="InterPro" id="IPR035472">
    <property type="entry name" value="RpiR-like_SIS"/>
</dbReference>
<dbReference type="Pfam" id="PF01380">
    <property type="entry name" value="SIS"/>
    <property type="match status" value="1"/>
</dbReference>
<gene>
    <name evidence="6" type="ORF">FHS48_003683</name>
</gene>
<evidence type="ECO:0000259" key="5">
    <source>
        <dbReference type="PROSITE" id="PS51464"/>
    </source>
</evidence>
<dbReference type="PROSITE" id="PS51464">
    <property type="entry name" value="SIS"/>
    <property type="match status" value="1"/>
</dbReference>
<dbReference type="Gene3D" id="3.40.50.10490">
    <property type="entry name" value="Glucose-6-phosphate isomerase like protein, domain 1"/>
    <property type="match status" value="1"/>
</dbReference>
<evidence type="ECO:0000259" key="4">
    <source>
        <dbReference type="PROSITE" id="PS51071"/>
    </source>
</evidence>
<dbReference type="InterPro" id="IPR046348">
    <property type="entry name" value="SIS_dom_sf"/>
</dbReference>